<keyword evidence="1" id="KW-0680">Restriction system</keyword>
<keyword evidence="3" id="KW-1185">Reference proteome</keyword>
<dbReference type="Proteomes" id="UP000183859">
    <property type="component" value="Chromosome"/>
</dbReference>
<proteinExistence type="predicted"/>
<reference evidence="3" key="1">
    <citation type="submission" date="2016-07" db="EMBL/GenBank/DDBJ databases">
        <title>Phaeobacter portensis sp. nov., a tropodithietic acid producing bacterium isolated from a German harbor.</title>
        <authorList>
            <person name="Freese H.M."/>
            <person name="Bunk B."/>
            <person name="Breider S."/>
            <person name="Brinkhoff T."/>
        </authorList>
    </citation>
    <scope>NUCLEOTIDE SEQUENCE [LARGE SCALE GENOMIC DNA]</scope>
    <source>
        <strain evidence="3">P97</strain>
    </source>
</reference>
<evidence type="ECO:0000313" key="2">
    <source>
        <dbReference type="EMBL" id="APG48506.1"/>
    </source>
</evidence>
<dbReference type="InterPro" id="IPR051268">
    <property type="entry name" value="Type-I_R_enzyme_R_subunit"/>
</dbReference>
<dbReference type="RefSeq" id="WP_217525907.1">
    <property type="nucleotide sequence ID" value="NZ_CP016364.1"/>
</dbReference>
<sequence>MEHAIRKHCTVHNDEDPAFYKSLSEKVENLLNKHQDDWVKLTDDLEKIRAEAQHGRKSGQDGMSKEATTFYEHIANEAFEDGVVPTSAKPRMKTLMETIVATMQDSIGSIDFWNNADKQKKTRSEIKTALTLTEIPELKSNRERIAIEVMKLAKNRHNDLLNDVSGGAAR</sequence>
<dbReference type="AlphaFoldDB" id="A0A1L3I8U5"/>
<organism evidence="2 3">
    <name type="scientific">Phaeobacter porticola</name>
    <dbReference type="NCBI Taxonomy" id="1844006"/>
    <lineage>
        <taxon>Bacteria</taxon>
        <taxon>Pseudomonadati</taxon>
        <taxon>Pseudomonadota</taxon>
        <taxon>Alphaproteobacteria</taxon>
        <taxon>Rhodobacterales</taxon>
        <taxon>Roseobacteraceae</taxon>
        <taxon>Phaeobacter</taxon>
    </lineage>
</organism>
<protein>
    <submittedName>
        <fullName evidence="2">Uncharacterized protein</fullName>
    </submittedName>
</protein>
<dbReference type="GO" id="GO:0009307">
    <property type="term" value="P:DNA restriction-modification system"/>
    <property type="evidence" value="ECO:0007669"/>
    <property type="project" value="UniProtKB-KW"/>
</dbReference>
<gene>
    <name evidence="2" type="ORF">PhaeoP97_03137</name>
</gene>
<evidence type="ECO:0000256" key="1">
    <source>
        <dbReference type="ARBA" id="ARBA00022747"/>
    </source>
</evidence>
<dbReference type="PANTHER" id="PTHR30195">
    <property type="entry name" value="TYPE I SITE-SPECIFIC DEOXYRIBONUCLEASE PROTEIN SUBUNIT M AND R"/>
    <property type="match status" value="1"/>
</dbReference>
<name>A0A1L3I8U5_9RHOB</name>
<dbReference type="KEGG" id="php:PhaeoP97_03137"/>
<dbReference type="PANTHER" id="PTHR30195:SF15">
    <property type="entry name" value="TYPE I RESTRICTION ENZYME HINDI ENDONUCLEASE SUBUNIT"/>
    <property type="match status" value="1"/>
</dbReference>
<dbReference type="STRING" id="1844006.PhaeoP97_03137"/>
<accession>A0A1L3I8U5</accession>
<dbReference type="EMBL" id="CP016364">
    <property type="protein sequence ID" value="APG48506.1"/>
    <property type="molecule type" value="Genomic_DNA"/>
</dbReference>
<evidence type="ECO:0000313" key="3">
    <source>
        <dbReference type="Proteomes" id="UP000183859"/>
    </source>
</evidence>